<proteinExistence type="predicted"/>
<reference evidence="4 5" key="1">
    <citation type="submission" date="2017-06" db="EMBL/GenBank/DDBJ databases">
        <title>Novel microbial phyla capable of carbon fixation and sulfur reduction in deep-sea sediments.</title>
        <authorList>
            <person name="Huang J."/>
            <person name="Baker B."/>
            <person name="Wang Y."/>
        </authorList>
    </citation>
    <scope>NUCLEOTIDE SEQUENCE [LARGE SCALE GENOMIC DNA]</scope>
    <source>
        <strain evidence="4">B3_LCP</strain>
    </source>
</reference>
<feature type="domain" description="Carbohydrate kinase PfkB" evidence="3">
    <location>
        <begin position="160"/>
        <end position="296"/>
    </location>
</feature>
<dbReference type="SUPFAM" id="SSF53613">
    <property type="entry name" value="Ribokinase-like"/>
    <property type="match status" value="1"/>
</dbReference>
<evidence type="ECO:0000313" key="4">
    <source>
        <dbReference type="EMBL" id="TKJ37596.1"/>
    </source>
</evidence>
<dbReference type="Gene3D" id="3.40.1190.20">
    <property type="match status" value="1"/>
</dbReference>
<dbReference type="AlphaFoldDB" id="A0A532URL0"/>
<evidence type="ECO:0000256" key="1">
    <source>
        <dbReference type="ARBA" id="ARBA00022679"/>
    </source>
</evidence>
<keyword evidence="1" id="KW-0808">Transferase</keyword>
<dbReference type="InterPro" id="IPR029056">
    <property type="entry name" value="Ribokinase-like"/>
</dbReference>
<dbReference type="Proteomes" id="UP000319619">
    <property type="component" value="Unassembled WGS sequence"/>
</dbReference>
<dbReference type="Pfam" id="PF00294">
    <property type="entry name" value="PfkB"/>
    <property type="match status" value="1"/>
</dbReference>
<dbReference type="PANTHER" id="PTHR10584">
    <property type="entry name" value="SUGAR KINASE"/>
    <property type="match status" value="1"/>
</dbReference>
<keyword evidence="2" id="KW-0418">Kinase</keyword>
<dbReference type="PANTHER" id="PTHR10584:SF166">
    <property type="entry name" value="RIBOKINASE"/>
    <property type="match status" value="1"/>
</dbReference>
<evidence type="ECO:0000256" key="2">
    <source>
        <dbReference type="ARBA" id="ARBA00022777"/>
    </source>
</evidence>
<comment type="caution">
    <text evidence="4">The sequence shown here is derived from an EMBL/GenBank/DDBJ whole genome shotgun (WGS) entry which is preliminary data.</text>
</comment>
<dbReference type="EMBL" id="NJBN01000012">
    <property type="protein sequence ID" value="TKJ37596.1"/>
    <property type="molecule type" value="Genomic_DNA"/>
</dbReference>
<gene>
    <name evidence="4" type="ORF">CEE37_13870</name>
</gene>
<protein>
    <recommendedName>
        <fullName evidence="3">Carbohydrate kinase PfkB domain-containing protein</fullName>
    </recommendedName>
</protein>
<evidence type="ECO:0000313" key="5">
    <source>
        <dbReference type="Proteomes" id="UP000319619"/>
    </source>
</evidence>
<evidence type="ECO:0000259" key="3">
    <source>
        <dbReference type="Pfam" id="PF00294"/>
    </source>
</evidence>
<organism evidence="4 5">
    <name type="scientific">candidate division LCP-89 bacterium B3_LCP</name>
    <dbReference type="NCBI Taxonomy" id="2012998"/>
    <lineage>
        <taxon>Bacteria</taxon>
        <taxon>Pseudomonadati</taxon>
        <taxon>Bacteria division LCP-89</taxon>
    </lineage>
</organism>
<sequence length="299" mass="33476">MNVGIIGTANRDKLILPSGARVESWGGVIYNILTLSHYMGPDERVRPICPLGANAKDVFLDLLNRFSNVDAGAIFHCPEPHNRVTLECISQEEKRESAQLTLPPLPFDHIKQHLSELDFLLINFTSGREIEKDTLRQIRDFFKGPILLDVHSLTLGDPDVKGRRRPQVLRDWQEWLKGVDYVQLTMYEAGCMTGESSASISNLVDVADWLLMNGTKGIFVTRGEDGAYYFHTDDDGILKEEIPPFTLHTVVDTTGCGDVFSSALIYHYLKRNDILKALEFAVKASALKATTSGIQAWLK</sequence>
<accession>A0A532URL0</accession>
<dbReference type="InterPro" id="IPR011611">
    <property type="entry name" value="PfkB_dom"/>
</dbReference>
<name>A0A532URL0_UNCL8</name>
<dbReference type="GO" id="GO:0016301">
    <property type="term" value="F:kinase activity"/>
    <property type="evidence" value="ECO:0007669"/>
    <property type="project" value="UniProtKB-KW"/>
</dbReference>